<dbReference type="EMBL" id="ONZQ02000002">
    <property type="protein sequence ID" value="SPN98675.1"/>
    <property type="molecule type" value="Genomic_DNA"/>
</dbReference>
<comment type="caution">
    <text evidence="5">The sequence shown here is derived from an EMBL/GenBank/DDBJ whole genome shotgun (WGS) entry which is preliminary data.</text>
</comment>
<organism evidence="5 6">
    <name type="scientific">Cephalotrichum gorgonifer</name>
    <dbReference type="NCBI Taxonomy" id="2041049"/>
    <lineage>
        <taxon>Eukaryota</taxon>
        <taxon>Fungi</taxon>
        <taxon>Dikarya</taxon>
        <taxon>Ascomycota</taxon>
        <taxon>Pezizomycotina</taxon>
        <taxon>Sordariomycetes</taxon>
        <taxon>Hypocreomycetidae</taxon>
        <taxon>Microascales</taxon>
        <taxon>Microascaceae</taxon>
        <taxon>Cephalotrichum</taxon>
    </lineage>
</organism>
<dbReference type="GO" id="GO:0006351">
    <property type="term" value="P:DNA-templated transcription"/>
    <property type="evidence" value="ECO:0007669"/>
    <property type="project" value="InterPro"/>
</dbReference>
<gene>
    <name evidence="5" type="ORF">DNG_01719</name>
</gene>
<dbReference type="PANTHER" id="PTHR31668">
    <property type="entry name" value="GLUCOSE TRANSPORT TRANSCRIPTION REGULATOR RGT1-RELATED-RELATED"/>
    <property type="match status" value="1"/>
</dbReference>
<dbReference type="InterPro" id="IPR007219">
    <property type="entry name" value="XnlR_reg_dom"/>
</dbReference>
<feature type="domain" description="Zn(2)-C6 fungal-type" evidence="4">
    <location>
        <begin position="9"/>
        <end position="38"/>
    </location>
</feature>
<dbReference type="AlphaFoldDB" id="A0AAE8SSH9"/>
<dbReference type="PANTHER" id="PTHR31668:SF20">
    <property type="entry name" value="ZN(II)2CYS6 TRANSCRIPTION FACTOR (EUROFUNG)"/>
    <property type="match status" value="1"/>
</dbReference>
<feature type="compositionally biased region" description="Polar residues" evidence="3">
    <location>
        <begin position="540"/>
        <end position="558"/>
    </location>
</feature>
<dbReference type="Gene3D" id="4.10.240.10">
    <property type="entry name" value="Zn(2)-C6 fungal-type DNA-binding domain"/>
    <property type="match status" value="1"/>
</dbReference>
<dbReference type="SUPFAM" id="SSF57701">
    <property type="entry name" value="Zn2/Cys6 DNA-binding domain"/>
    <property type="match status" value="1"/>
</dbReference>
<reference evidence="5" key="1">
    <citation type="submission" date="2018-03" db="EMBL/GenBank/DDBJ databases">
        <authorList>
            <person name="Guldener U."/>
        </authorList>
    </citation>
    <scope>NUCLEOTIDE SEQUENCE</scope>
</reference>
<evidence type="ECO:0000256" key="2">
    <source>
        <dbReference type="ARBA" id="ARBA00023242"/>
    </source>
</evidence>
<dbReference type="SMART" id="SM00066">
    <property type="entry name" value="GAL4"/>
    <property type="match status" value="1"/>
</dbReference>
<proteinExistence type="predicted"/>
<evidence type="ECO:0000259" key="4">
    <source>
        <dbReference type="PROSITE" id="PS50048"/>
    </source>
</evidence>
<dbReference type="InterPro" id="IPR036864">
    <property type="entry name" value="Zn2-C6_fun-type_DNA-bd_sf"/>
</dbReference>
<dbReference type="GO" id="GO:0000981">
    <property type="term" value="F:DNA-binding transcription factor activity, RNA polymerase II-specific"/>
    <property type="evidence" value="ECO:0007669"/>
    <property type="project" value="InterPro"/>
</dbReference>
<dbReference type="PROSITE" id="PS00463">
    <property type="entry name" value="ZN2_CY6_FUNGAL_1"/>
    <property type="match status" value="1"/>
</dbReference>
<protein>
    <submittedName>
        <fullName evidence="5">Related to transcription activator amyR</fullName>
    </submittedName>
</protein>
<keyword evidence="1" id="KW-0479">Metal-binding</keyword>
<dbReference type="GO" id="GO:0003677">
    <property type="term" value="F:DNA binding"/>
    <property type="evidence" value="ECO:0007669"/>
    <property type="project" value="InterPro"/>
</dbReference>
<name>A0AAE8SSH9_9PEZI</name>
<dbReference type="CDD" id="cd12148">
    <property type="entry name" value="fungal_TF_MHR"/>
    <property type="match status" value="1"/>
</dbReference>
<dbReference type="Proteomes" id="UP001187682">
    <property type="component" value="Unassembled WGS sequence"/>
</dbReference>
<dbReference type="GO" id="GO:0008270">
    <property type="term" value="F:zinc ion binding"/>
    <property type="evidence" value="ECO:0007669"/>
    <property type="project" value="InterPro"/>
</dbReference>
<evidence type="ECO:0000313" key="5">
    <source>
        <dbReference type="EMBL" id="SPN98675.1"/>
    </source>
</evidence>
<dbReference type="InterPro" id="IPR050797">
    <property type="entry name" value="Carb_Metab_Trans_Reg"/>
</dbReference>
<keyword evidence="6" id="KW-1185">Reference proteome</keyword>
<feature type="region of interest" description="Disordered" evidence="3">
    <location>
        <begin position="536"/>
        <end position="595"/>
    </location>
</feature>
<dbReference type="CDD" id="cd00067">
    <property type="entry name" value="GAL4"/>
    <property type="match status" value="1"/>
</dbReference>
<dbReference type="Pfam" id="PF04082">
    <property type="entry name" value="Fungal_trans"/>
    <property type="match status" value="1"/>
</dbReference>
<accession>A0AAE8SSH9</accession>
<evidence type="ECO:0000256" key="3">
    <source>
        <dbReference type="SAM" id="MobiDB-lite"/>
    </source>
</evidence>
<evidence type="ECO:0000313" key="6">
    <source>
        <dbReference type="Proteomes" id="UP001187682"/>
    </source>
</evidence>
<dbReference type="PROSITE" id="PS50048">
    <property type="entry name" value="ZN2_CY6_FUNGAL_2"/>
    <property type="match status" value="1"/>
</dbReference>
<evidence type="ECO:0000256" key="1">
    <source>
        <dbReference type="ARBA" id="ARBA00022723"/>
    </source>
</evidence>
<keyword evidence="2" id="KW-0539">Nucleus</keyword>
<dbReference type="Pfam" id="PF00172">
    <property type="entry name" value="Zn_clus"/>
    <property type="match status" value="1"/>
</dbReference>
<dbReference type="InterPro" id="IPR001138">
    <property type="entry name" value="Zn2Cys6_DnaBD"/>
</dbReference>
<sequence>MSNAAVKRACDACHRRKVKCDGVSPCRNCSTAQLTCTYNAVPQKKGPKGSRAKVISELRETQRQTSLYARIQNRVTGLTQGPSQNPVTAGPSPGMVTSELVKECTEFFFANLYDTIPVLSRQKLEQESVFMEQSRDAYCLATTLCALVMLQPGMNMPASDPYNLDMMACSNMVASQLLLEEAMRVRVGYEYFVSPTLNSIVTSYLFFACYHATEVHDRAWFYLREASTMMQMAGMHKEETYMEWDPVEASRRRRLYWLLFSTERAYAIQRQRPVTLQATINLPSMADDPSDPQAHQLQPFLSLVSTFRHFDDSLIATWNKTSAQFTQTYTKGLDKQLNEAVPTYLCRDPQFSDLATCQSWLRNTHWQLTSQGDDGITFPFPAEMARNMVMNWAAHFPGQGVHLVGSGLIEKLFEVSNDTAAALAHKPASRVPYTLGLRERLDHLLNAVGALRNGDERFMPLLFHMLSEALPRLISPVLQNAPEAVAANLANIDLFDGFGNAGMAQPPPQMGFSLEGEQFAMGDYEKKYSPAEYDRKFSMPSVSGNSPDSRGGDTSNGSLPPHGTPPDMAPTSYGTSPPLMSPGSDFSQGGVNDFTAFPDMMMSRMGQNNPASGMNGQTPHQGHCPMPNIQGQNLGQMHGQNLGGQMHGSGPPQCQPQPPTGQVNAHNLANRAPGTPQQGMPQQGMMGHQNKGMPGQMHMMQGMNPGGNMAVQLQRSGSFAHPGQAMPRTVGDYNILQRPYV</sequence>
<dbReference type="SMART" id="SM00906">
    <property type="entry name" value="Fungal_trans"/>
    <property type="match status" value="1"/>
</dbReference>